<dbReference type="Pfam" id="PF00916">
    <property type="entry name" value="Sulfate_transp"/>
    <property type="match status" value="1"/>
</dbReference>
<feature type="transmembrane region" description="Helical" evidence="5">
    <location>
        <begin position="191"/>
        <end position="210"/>
    </location>
</feature>
<dbReference type="PROSITE" id="PS50801">
    <property type="entry name" value="STAS"/>
    <property type="match status" value="1"/>
</dbReference>
<comment type="caution">
    <text evidence="7">The sequence shown here is derived from an EMBL/GenBank/DDBJ whole genome shotgun (WGS) entry which is preliminary data.</text>
</comment>
<dbReference type="AlphaFoldDB" id="A0AAN9EFA6"/>
<feature type="transmembrane region" description="Helical" evidence="5">
    <location>
        <begin position="161"/>
        <end position="185"/>
    </location>
</feature>
<name>A0AAN9EFA6_CROPI</name>
<evidence type="ECO:0000313" key="8">
    <source>
        <dbReference type="Proteomes" id="UP001372338"/>
    </source>
</evidence>
<evidence type="ECO:0000313" key="7">
    <source>
        <dbReference type="EMBL" id="KAK7251581.1"/>
    </source>
</evidence>
<evidence type="ECO:0000256" key="2">
    <source>
        <dbReference type="ARBA" id="ARBA00022692"/>
    </source>
</evidence>
<dbReference type="InterPro" id="IPR036513">
    <property type="entry name" value="STAS_dom_sf"/>
</dbReference>
<organism evidence="7 8">
    <name type="scientific">Crotalaria pallida</name>
    <name type="common">Smooth rattlebox</name>
    <name type="synonym">Crotalaria striata</name>
    <dbReference type="NCBI Taxonomy" id="3830"/>
    <lineage>
        <taxon>Eukaryota</taxon>
        <taxon>Viridiplantae</taxon>
        <taxon>Streptophyta</taxon>
        <taxon>Embryophyta</taxon>
        <taxon>Tracheophyta</taxon>
        <taxon>Spermatophyta</taxon>
        <taxon>Magnoliopsida</taxon>
        <taxon>eudicotyledons</taxon>
        <taxon>Gunneridae</taxon>
        <taxon>Pentapetalae</taxon>
        <taxon>rosids</taxon>
        <taxon>fabids</taxon>
        <taxon>Fabales</taxon>
        <taxon>Fabaceae</taxon>
        <taxon>Papilionoideae</taxon>
        <taxon>50 kb inversion clade</taxon>
        <taxon>genistoids sensu lato</taxon>
        <taxon>core genistoids</taxon>
        <taxon>Crotalarieae</taxon>
        <taxon>Crotalaria</taxon>
    </lineage>
</organism>
<feature type="transmembrane region" description="Helical" evidence="5">
    <location>
        <begin position="242"/>
        <end position="259"/>
    </location>
</feature>
<comment type="subcellular location">
    <subcellularLocation>
        <location evidence="1">Membrane</location>
        <topology evidence="1">Multi-pass membrane protein</topology>
    </subcellularLocation>
</comment>
<dbReference type="GO" id="GO:0008271">
    <property type="term" value="F:secondary active sulfate transmembrane transporter activity"/>
    <property type="evidence" value="ECO:0007669"/>
    <property type="project" value="InterPro"/>
</dbReference>
<keyword evidence="8" id="KW-1185">Reference proteome</keyword>
<evidence type="ECO:0000256" key="4">
    <source>
        <dbReference type="ARBA" id="ARBA00023136"/>
    </source>
</evidence>
<dbReference type="InterPro" id="IPR018045">
    <property type="entry name" value="S04_transporter_CS"/>
</dbReference>
<dbReference type="InterPro" id="IPR002645">
    <property type="entry name" value="STAS_dom"/>
</dbReference>
<dbReference type="GO" id="GO:0016020">
    <property type="term" value="C:membrane"/>
    <property type="evidence" value="ECO:0007669"/>
    <property type="project" value="UniProtKB-SubCell"/>
</dbReference>
<sequence>MESFMDSTPKNENHHFGVNFATPRGFLTKLKLGVNEMFFPDDPFRHFKNNNEEKPLRRVLKGVQYFIPIFEWLPTYTWSLFCSDFLAGLAITSLAVPQGINYAKLACLPPIIGLYSSFVPPILYAIFGSSRHMAVGTVASSSIIIYQTISTVAKPEDDPTLYLHLVFTITFVAGAFQACLGILRLGILVDFVSNSTITGFVGGAAVMLCLQQLKGIFGLKHFVTKTDVLTVLKGIWTYRNEIRWETTILGVIFIVFLQFTKYVRKRNSRFFWVSAIGPMTTVIVGSVFTYLVNGKKHGIQTVGHLDKGINPLSIKDINFETKYLPSVLKAGIVIGIMSLADGIAVGRSLSIVENTPYDGNKEMVAFGLMNICGSFTSCYATTGPFSKTAVSYNAGCKTAMTNIVQAFLMALILQYLAPLFGYTPLVALSAIIVSAVLGLINYTQAIHLFKVDKFDFIICMAAFLGVVFVAMDFGLMLSLGLGLVRAMLYVARPKTCKLGKLADVGLYRDVEHYNASTFQGVLIVKLGSPINFANSNYVRERIMRYVRSEEDSNGDIVEHIILDLSGVTSIDTTAIEGLLETKKIFEKNDIQMSFVNPRLEVLEKLILSKFVGMIGEESFFLTLDDAVRASQILLGKAKTNCTDGAVQEINHV</sequence>
<feature type="transmembrane region" description="Helical" evidence="5">
    <location>
        <begin position="454"/>
        <end position="484"/>
    </location>
</feature>
<dbReference type="Pfam" id="PF01740">
    <property type="entry name" value="STAS"/>
    <property type="match status" value="1"/>
</dbReference>
<dbReference type="PROSITE" id="PS01130">
    <property type="entry name" value="SLC26A"/>
    <property type="match status" value="1"/>
</dbReference>
<dbReference type="InterPro" id="IPR011547">
    <property type="entry name" value="SLC26A/SulP_dom"/>
</dbReference>
<dbReference type="PANTHER" id="PTHR11814">
    <property type="entry name" value="SULFATE TRANSPORTER"/>
    <property type="match status" value="1"/>
</dbReference>
<evidence type="ECO:0000256" key="3">
    <source>
        <dbReference type="ARBA" id="ARBA00022989"/>
    </source>
</evidence>
<dbReference type="InterPro" id="IPR001902">
    <property type="entry name" value="SLC26A/SulP_fam"/>
</dbReference>
<evidence type="ECO:0000256" key="5">
    <source>
        <dbReference type="SAM" id="Phobius"/>
    </source>
</evidence>
<protein>
    <recommendedName>
        <fullName evidence="6">STAS domain-containing protein</fullName>
    </recommendedName>
</protein>
<proteinExistence type="predicted"/>
<feature type="transmembrane region" description="Helical" evidence="5">
    <location>
        <begin position="394"/>
        <end position="416"/>
    </location>
</feature>
<keyword evidence="3 5" id="KW-1133">Transmembrane helix</keyword>
<feature type="transmembrane region" description="Helical" evidence="5">
    <location>
        <begin position="323"/>
        <end position="343"/>
    </location>
</feature>
<dbReference type="Proteomes" id="UP001372338">
    <property type="component" value="Unassembled WGS sequence"/>
</dbReference>
<feature type="transmembrane region" description="Helical" evidence="5">
    <location>
        <begin position="76"/>
        <end position="96"/>
    </location>
</feature>
<keyword evidence="4 5" id="KW-0472">Membrane</keyword>
<feature type="transmembrane region" description="Helical" evidence="5">
    <location>
        <begin position="271"/>
        <end position="292"/>
    </location>
</feature>
<evidence type="ECO:0000259" key="6">
    <source>
        <dbReference type="PROSITE" id="PS50801"/>
    </source>
</evidence>
<dbReference type="NCBIfam" id="TIGR00815">
    <property type="entry name" value="sulP"/>
    <property type="match status" value="1"/>
</dbReference>
<accession>A0AAN9EFA6</accession>
<feature type="domain" description="STAS" evidence="6">
    <location>
        <begin position="511"/>
        <end position="630"/>
    </location>
</feature>
<feature type="transmembrane region" description="Helical" evidence="5">
    <location>
        <begin position="422"/>
        <end position="442"/>
    </location>
</feature>
<feature type="transmembrane region" description="Helical" evidence="5">
    <location>
        <begin position="108"/>
        <end position="127"/>
    </location>
</feature>
<dbReference type="CDD" id="cd07042">
    <property type="entry name" value="STAS_SulP_like_sulfate_transporter"/>
    <property type="match status" value="1"/>
</dbReference>
<dbReference type="Gene3D" id="3.30.750.24">
    <property type="entry name" value="STAS domain"/>
    <property type="match status" value="1"/>
</dbReference>
<dbReference type="SUPFAM" id="SSF52091">
    <property type="entry name" value="SpoIIaa-like"/>
    <property type="match status" value="1"/>
</dbReference>
<gene>
    <name evidence="7" type="ORF">RIF29_34900</name>
</gene>
<keyword evidence="2 5" id="KW-0812">Transmembrane</keyword>
<feature type="transmembrane region" description="Helical" evidence="5">
    <location>
        <begin position="363"/>
        <end position="382"/>
    </location>
</feature>
<reference evidence="7 8" key="1">
    <citation type="submission" date="2024-01" db="EMBL/GenBank/DDBJ databases">
        <title>The genomes of 5 underutilized Papilionoideae crops provide insights into root nodulation and disease resistanc.</title>
        <authorList>
            <person name="Yuan L."/>
        </authorList>
    </citation>
    <scope>NUCLEOTIDE SEQUENCE [LARGE SCALE GENOMIC DNA]</scope>
    <source>
        <strain evidence="7">ZHUSHIDOU_FW_LH</strain>
        <tissue evidence="7">Leaf</tissue>
    </source>
</reference>
<evidence type="ECO:0000256" key="1">
    <source>
        <dbReference type="ARBA" id="ARBA00004141"/>
    </source>
</evidence>
<dbReference type="EMBL" id="JAYWIO010000007">
    <property type="protein sequence ID" value="KAK7251581.1"/>
    <property type="molecule type" value="Genomic_DNA"/>
</dbReference>